<comment type="caution">
    <text evidence="1">The sequence shown here is derived from an EMBL/GenBank/DDBJ whole genome shotgun (WGS) entry which is preliminary data.</text>
</comment>
<keyword evidence="2" id="KW-1185">Reference proteome</keyword>
<sequence>MERILNNHREDYEFYLMAIAILSVLTFRKIKKLERYKLNLKEQLDQNKNR</sequence>
<dbReference type="Proteomes" id="UP001225034">
    <property type="component" value="Unassembled WGS sequence"/>
</dbReference>
<evidence type="ECO:0000313" key="1">
    <source>
        <dbReference type="EMBL" id="MDQ0207417.1"/>
    </source>
</evidence>
<evidence type="ECO:0000313" key="2">
    <source>
        <dbReference type="Proteomes" id="UP001225034"/>
    </source>
</evidence>
<proteinExistence type="predicted"/>
<organism evidence="1 2">
    <name type="scientific">Alkalicoccobacillus murimartini</name>
    <dbReference type="NCBI Taxonomy" id="171685"/>
    <lineage>
        <taxon>Bacteria</taxon>
        <taxon>Bacillati</taxon>
        <taxon>Bacillota</taxon>
        <taxon>Bacilli</taxon>
        <taxon>Bacillales</taxon>
        <taxon>Bacillaceae</taxon>
        <taxon>Alkalicoccobacillus</taxon>
    </lineage>
</organism>
<dbReference type="EMBL" id="JAUSUA010000003">
    <property type="protein sequence ID" value="MDQ0207417.1"/>
    <property type="molecule type" value="Genomic_DNA"/>
</dbReference>
<protein>
    <submittedName>
        <fullName evidence="1">Uncharacterized protein</fullName>
    </submittedName>
</protein>
<name>A0ABT9YJM5_9BACI</name>
<accession>A0ABT9YJM5</accession>
<gene>
    <name evidence="1" type="ORF">J2S05_002218</name>
</gene>
<reference evidence="1 2" key="1">
    <citation type="submission" date="2023-07" db="EMBL/GenBank/DDBJ databases">
        <title>Genomic Encyclopedia of Type Strains, Phase IV (KMG-IV): sequencing the most valuable type-strain genomes for metagenomic binning, comparative biology and taxonomic classification.</title>
        <authorList>
            <person name="Goeker M."/>
        </authorList>
    </citation>
    <scope>NUCLEOTIDE SEQUENCE [LARGE SCALE GENOMIC DNA]</scope>
    <source>
        <strain evidence="1 2">DSM 19154</strain>
    </source>
</reference>
<dbReference type="RefSeq" id="WP_306982721.1">
    <property type="nucleotide sequence ID" value="NZ_JAUSUA010000003.1"/>
</dbReference>